<reference evidence="1 2" key="1">
    <citation type="journal article" date="2019" name="Sci. Rep.">
        <title>Orb-weaving spider Araneus ventricosus genome elucidates the spidroin gene catalogue.</title>
        <authorList>
            <person name="Kono N."/>
            <person name="Nakamura H."/>
            <person name="Ohtoshi R."/>
            <person name="Moran D.A.P."/>
            <person name="Shinohara A."/>
            <person name="Yoshida Y."/>
            <person name="Fujiwara M."/>
            <person name="Mori M."/>
            <person name="Tomita M."/>
            <person name="Arakawa K."/>
        </authorList>
    </citation>
    <scope>NUCLEOTIDE SEQUENCE [LARGE SCALE GENOMIC DNA]</scope>
</reference>
<gene>
    <name evidence="1" type="ORF">AVEN_222691_1</name>
</gene>
<dbReference type="AlphaFoldDB" id="A0A4Y2AYN4"/>
<dbReference type="Proteomes" id="UP000499080">
    <property type="component" value="Unassembled WGS sequence"/>
</dbReference>
<keyword evidence="2" id="KW-1185">Reference proteome</keyword>
<name>A0A4Y2AYN4_ARAVE</name>
<proteinExistence type="predicted"/>
<sequence length="88" mass="10220">MMILKMSAIVAFDENMVVMAKQANFLRNSKNKLRLIRMMMGYFQSKGLQVDEDFRQQVQQLHSIHFVFNFKSNSGWGINCILLNGDDS</sequence>
<organism evidence="1 2">
    <name type="scientific">Araneus ventricosus</name>
    <name type="common">Orbweaver spider</name>
    <name type="synonym">Epeira ventricosa</name>
    <dbReference type="NCBI Taxonomy" id="182803"/>
    <lineage>
        <taxon>Eukaryota</taxon>
        <taxon>Metazoa</taxon>
        <taxon>Ecdysozoa</taxon>
        <taxon>Arthropoda</taxon>
        <taxon>Chelicerata</taxon>
        <taxon>Arachnida</taxon>
        <taxon>Araneae</taxon>
        <taxon>Araneomorphae</taxon>
        <taxon>Entelegynae</taxon>
        <taxon>Araneoidea</taxon>
        <taxon>Araneidae</taxon>
        <taxon>Araneus</taxon>
    </lineage>
</organism>
<dbReference type="EMBL" id="BGPR01000042">
    <property type="protein sequence ID" value="GBL85201.1"/>
    <property type="molecule type" value="Genomic_DNA"/>
</dbReference>
<accession>A0A4Y2AYN4</accession>
<evidence type="ECO:0000313" key="1">
    <source>
        <dbReference type="EMBL" id="GBL85201.1"/>
    </source>
</evidence>
<comment type="caution">
    <text evidence="1">The sequence shown here is derived from an EMBL/GenBank/DDBJ whole genome shotgun (WGS) entry which is preliminary data.</text>
</comment>
<evidence type="ECO:0000313" key="2">
    <source>
        <dbReference type="Proteomes" id="UP000499080"/>
    </source>
</evidence>
<protein>
    <submittedName>
        <fullName evidence="1">Uncharacterized protein</fullName>
    </submittedName>
</protein>